<evidence type="ECO:0000313" key="3">
    <source>
        <dbReference type="Proteomes" id="UP001501822"/>
    </source>
</evidence>
<dbReference type="Gene3D" id="3.40.109.10">
    <property type="entry name" value="NADH Oxidase"/>
    <property type="match status" value="1"/>
</dbReference>
<dbReference type="PANTHER" id="PTHR23026">
    <property type="entry name" value="NADPH NITROREDUCTASE"/>
    <property type="match status" value="1"/>
</dbReference>
<sequence length="328" mass="36061">MVPPEEIAAFVIDAASQAPSVHNTQPWWFGVHGSRVTVHADTDRRLDVADPDGREMLISCGAALFNLRLAARHLGHTAEVRLWPDPERPTLLADVDLIPDRPATADERRMFEQITRRHSHRGGFTADRPPTGLSSTLGAEARREGAVLRVVADLRAIRALAGLSEVAEQTQRLSPDHVGEIARWAPAPGNRRKDGVQAGAYPREAAHTDPHFAARDFARGQGWGRTEARHLTGDRTGTVVMVMTREDTAADWLAAGQALQRVLLRAAEDDVSAAFHTQALEFPELRAFVRERYCDGAHPQVIMRLGHAEEETGGGVRRPEAEIARDEP</sequence>
<dbReference type="NCBIfam" id="NF047509">
    <property type="entry name" value="Rv3131_FMN_oxido"/>
    <property type="match status" value="1"/>
</dbReference>
<dbReference type="InterPro" id="IPR050627">
    <property type="entry name" value="Nitroreductase/BluB"/>
</dbReference>
<name>A0ABN0X450_9ACTN</name>
<comment type="caution">
    <text evidence="2">The sequence shown here is derived from an EMBL/GenBank/DDBJ whole genome shotgun (WGS) entry which is preliminary data.</text>
</comment>
<proteinExistence type="predicted"/>
<gene>
    <name evidence="2" type="ORF">GCM10010151_50270</name>
</gene>
<feature type="region of interest" description="Disordered" evidence="1">
    <location>
        <begin position="308"/>
        <end position="328"/>
    </location>
</feature>
<evidence type="ECO:0000313" key="2">
    <source>
        <dbReference type="EMBL" id="GAA0354670.1"/>
    </source>
</evidence>
<feature type="compositionally biased region" description="Basic and acidic residues" evidence="1">
    <location>
        <begin position="317"/>
        <end position="328"/>
    </location>
</feature>
<dbReference type="SUPFAM" id="SSF55469">
    <property type="entry name" value="FMN-dependent nitroreductase-like"/>
    <property type="match status" value="1"/>
</dbReference>
<protein>
    <submittedName>
        <fullName evidence="2">Nitroreductase family protein</fullName>
    </submittedName>
</protein>
<dbReference type="Proteomes" id="UP001501822">
    <property type="component" value="Unassembled WGS sequence"/>
</dbReference>
<keyword evidence="3" id="KW-1185">Reference proteome</keyword>
<dbReference type="EMBL" id="BAAABM010000046">
    <property type="protein sequence ID" value="GAA0354670.1"/>
    <property type="molecule type" value="Genomic_DNA"/>
</dbReference>
<dbReference type="InterPro" id="IPR000415">
    <property type="entry name" value="Nitroreductase-like"/>
</dbReference>
<evidence type="ECO:0000256" key="1">
    <source>
        <dbReference type="SAM" id="MobiDB-lite"/>
    </source>
</evidence>
<accession>A0ABN0X450</accession>
<organism evidence="2 3">
    <name type="scientific">Actinoallomurus spadix</name>
    <dbReference type="NCBI Taxonomy" id="79912"/>
    <lineage>
        <taxon>Bacteria</taxon>
        <taxon>Bacillati</taxon>
        <taxon>Actinomycetota</taxon>
        <taxon>Actinomycetes</taxon>
        <taxon>Streptosporangiales</taxon>
        <taxon>Thermomonosporaceae</taxon>
        <taxon>Actinoallomurus</taxon>
    </lineage>
</organism>
<reference evidence="2 3" key="1">
    <citation type="journal article" date="2019" name="Int. J. Syst. Evol. Microbiol.">
        <title>The Global Catalogue of Microorganisms (GCM) 10K type strain sequencing project: providing services to taxonomists for standard genome sequencing and annotation.</title>
        <authorList>
            <consortium name="The Broad Institute Genomics Platform"/>
            <consortium name="The Broad Institute Genome Sequencing Center for Infectious Disease"/>
            <person name="Wu L."/>
            <person name="Ma J."/>
        </authorList>
    </citation>
    <scope>NUCLEOTIDE SEQUENCE [LARGE SCALE GENOMIC DNA]</scope>
    <source>
        <strain evidence="2 3">JCM 3146</strain>
    </source>
</reference>
<dbReference type="PANTHER" id="PTHR23026:SF123">
    <property type="entry name" value="NAD(P)H NITROREDUCTASE RV3131-RELATED"/>
    <property type="match status" value="1"/>
</dbReference>